<feature type="DNA-binding region" description="H-T-H motif" evidence="4">
    <location>
        <begin position="28"/>
        <end position="47"/>
    </location>
</feature>
<evidence type="ECO:0000256" key="4">
    <source>
        <dbReference type="PROSITE-ProRule" id="PRU00335"/>
    </source>
</evidence>
<evidence type="ECO:0000256" key="3">
    <source>
        <dbReference type="ARBA" id="ARBA00023163"/>
    </source>
</evidence>
<evidence type="ECO:0000256" key="1">
    <source>
        <dbReference type="ARBA" id="ARBA00023015"/>
    </source>
</evidence>
<dbReference type="InterPro" id="IPR009057">
    <property type="entry name" value="Homeodomain-like_sf"/>
</dbReference>
<accession>A0A368VT93</accession>
<evidence type="ECO:0000256" key="2">
    <source>
        <dbReference type="ARBA" id="ARBA00023125"/>
    </source>
</evidence>
<sequence>MIGGPSTAERIKLAAVTMFAESGYEGTSLSEIANAVGIKTPSIYAHYKSKEHLFLQLIQEVIAEEREQYMALIQAVQKEPIKQQIYKLFDFFTDLSHLTTGQAFLKRTILMPPRHLRDQLRRDFLRYENELSEGLAAIMRKGVFEGIFDVRDEERMIAAFYVCVDGLLVENQLYEDKLYNERKQMVWLSLWQLWTMTAREE</sequence>
<name>A0A368VT93_9BACL</name>
<dbReference type="InterPro" id="IPR050109">
    <property type="entry name" value="HTH-type_TetR-like_transc_reg"/>
</dbReference>
<dbReference type="OrthoDB" id="509229at2"/>
<reference evidence="6 7" key="1">
    <citation type="submission" date="2018-07" db="EMBL/GenBank/DDBJ databases">
        <title>Genomic Encyclopedia of Type Strains, Phase III (KMG-III): the genomes of soil and plant-associated and newly described type strains.</title>
        <authorList>
            <person name="Whitman W."/>
        </authorList>
    </citation>
    <scope>NUCLEOTIDE SEQUENCE [LARGE SCALE GENOMIC DNA]</scope>
    <source>
        <strain evidence="6 7">CECT 7506</strain>
    </source>
</reference>
<evidence type="ECO:0000313" key="6">
    <source>
        <dbReference type="EMBL" id="RCW44920.1"/>
    </source>
</evidence>
<keyword evidence="7" id="KW-1185">Reference proteome</keyword>
<dbReference type="AlphaFoldDB" id="A0A368VT93"/>
<keyword evidence="1" id="KW-0805">Transcription regulation</keyword>
<dbReference type="PANTHER" id="PTHR30055:SF238">
    <property type="entry name" value="MYCOFACTOCIN BIOSYNTHESIS TRANSCRIPTIONAL REGULATOR MFTR-RELATED"/>
    <property type="match status" value="1"/>
</dbReference>
<organism evidence="6 7">
    <name type="scientific">Paenibacillus prosopidis</name>
    <dbReference type="NCBI Taxonomy" id="630520"/>
    <lineage>
        <taxon>Bacteria</taxon>
        <taxon>Bacillati</taxon>
        <taxon>Bacillota</taxon>
        <taxon>Bacilli</taxon>
        <taxon>Bacillales</taxon>
        <taxon>Paenibacillaceae</taxon>
        <taxon>Paenibacillus</taxon>
    </lineage>
</organism>
<dbReference type="Proteomes" id="UP000252415">
    <property type="component" value="Unassembled WGS sequence"/>
</dbReference>
<dbReference type="GO" id="GO:0003700">
    <property type="term" value="F:DNA-binding transcription factor activity"/>
    <property type="evidence" value="ECO:0007669"/>
    <property type="project" value="TreeGrafter"/>
</dbReference>
<dbReference type="PANTHER" id="PTHR30055">
    <property type="entry name" value="HTH-TYPE TRANSCRIPTIONAL REGULATOR RUTR"/>
    <property type="match status" value="1"/>
</dbReference>
<dbReference type="Pfam" id="PF00440">
    <property type="entry name" value="TetR_N"/>
    <property type="match status" value="1"/>
</dbReference>
<dbReference type="PROSITE" id="PS50977">
    <property type="entry name" value="HTH_TETR_2"/>
    <property type="match status" value="1"/>
</dbReference>
<dbReference type="RefSeq" id="WP_114381625.1">
    <property type="nucleotide sequence ID" value="NZ_QPJD01000011.1"/>
</dbReference>
<proteinExistence type="predicted"/>
<gene>
    <name evidence="6" type="ORF">DFP97_111147</name>
</gene>
<evidence type="ECO:0000259" key="5">
    <source>
        <dbReference type="PROSITE" id="PS50977"/>
    </source>
</evidence>
<protein>
    <submittedName>
        <fullName evidence="6">TetR family transcriptional regulator</fullName>
    </submittedName>
</protein>
<dbReference type="EMBL" id="QPJD01000011">
    <property type="protein sequence ID" value="RCW44920.1"/>
    <property type="molecule type" value="Genomic_DNA"/>
</dbReference>
<keyword evidence="3" id="KW-0804">Transcription</keyword>
<dbReference type="InterPro" id="IPR001647">
    <property type="entry name" value="HTH_TetR"/>
</dbReference>
<feature type="domain" description="HTH tetR-type" evidence="5">
    <location>
        <begin position="5"/>
        <end position="65"/>
    </location>
</feature>
<dbReference type="GO" id="GO:0000976">
    <property type="term" value="F:transcription cis-regulatory region binding"/>
    <property type="evidence" value="ECO:0007669"/>
    <property type="project" value="TreeGrafter"/>
</dbReference>
<dbReference type="SUPFAM" id="SSF46689">
    <property type="entry name" value="Homeodomain-like"/>
    <property type="match status" value="1"/>
</dbReference>
<comment type="caution">
    <text evidence="6">The sequence shown here is derived from an EMBL/GenBank/DDBJ whole genome shotgun (WGS) entry which is preliminary data.</text>
</comment>
<dbReference type="SUPFAM" id="SSF48498">
    <property type="entry name" value="Tetracyclin repressor-like, C-terminal domain"/>
    <property type="match status" value="1"/>
</dbReference>
<keyword evidence="2 4" id="KW-0238">DNA-binding</keyword>
<evidence type="ECO:0000313" key="7">
    <source>
        <dbReference type="Proteomes" id="UP000252415"/>
    </source>
</evidence>
<dbReference type="InterPro" id="IPR036271">
    <property type="entry name" value="Tet_transcr_reg_TetR-rel_C_sf"/>
</dbReference>
<dbReference type="Gene3D" id="1.10.10.60">
    <property type="entry name" value="Homeodomain-like"/>
    <property type="match status" value="1"/>
</dbReference>
<dbReference type="Gene3D" id="1.10.357.10">
    <property type="entry name" value="Tetracycline Repressor, domain 2"/>
    <property type="match status" value="1"/>
</dbReference>
<dbReference type="PRINTS" id="PR00455">
    <property type="entry name" value="HTHTETR"/>
</dbReference>